<keyword evidence="2" id="KW-1185">Reference proteome</keyword>
<evidence type="ECO:0000313" key="1">
    <source>
        <dbReference type="EMBL" id="KAI0087567.1"/>
    </source>
</evidence>
<protein>
    <submittedName>
        <fullName evidence="1">Uncharacterized protein</fullName>
    </submittedName>
</protein>
<accession>A0ACB8TZQ2</accession>
<comment type="caution">
    <text evidence="1">The sequence shown here is derived from an EMBL/GenBank/DDBJ whole genome shotgun (WGS) entry which is preliminary data.</text>
</comment>
<reference evidence="1" key="1">
    <citation type="journal article" date="2021" name="Environ. Microbiol.">
        <title>Gene family expansions and transcriptome signatures uncover fungal adaptations to wood decay.</title>
        <authorList>
            <person name="Hage H."/>
            <person name="Miyauchi S."/>
            <person name="Viragh M."/>
            <person name="Drula E."/>
            <person name="Min B."/>
            <person name="Chaduli D."/>
            <person name="Navarro D."/>
            <person name="Favel A."/>
            <person name="Norest M."/>
            <person name="Lesage-Meessen L."/>
            <person name="Balint B."/>
            <person name="Merenyi Z."/>
            <person name="de Eugenio L."/>
            <person name="Morin E."/>
            <person name="Martinez A.T."/>
            <person name="Baldrian P."/>
            <person name="Stursova M."/>
            <person name="Martinez M.J."/>
            <person name="Novotny C."/>
            <person name="Magnuson J.K."/>
            <person name="Spatafora J.W."/>
            <person name="Maurice S."/>
            <person name="Pangilinan J."/>
            <person name="Andreopoulos W."/>
            <person name="LaButti K."/>
            <person name="Hundley H."/>
            <person name="Na H."/>
            <person name="Kuo A."/>
            <person name="Barry K."/>
            <person name="Lipzen A."/>
            <person name="Henrissat B."/>
            <person name="Riley R."/>
            <person name="Ahrendt S."/>
            <person name="Nagy L.G."/>
            <person name="Grigoriev I.V."/>
            <person name="Martin F."/>
            <person name="Rosso M.N."/>
        </authorList>
    </citation>
    <scope>NUCLEOTIDE SEQUENCE</scope>
    <source>
        <strain evidence="1">CBS 384.51</strain>
    </source>
</reference>
<proteinExistence type="predicted"/>
<organism evidence="1 2">
    <name type="scientific">Irpex rosettiformis</name>
    <dbReference type="NCBI Taxonomy" id="378272"/>
    <lineage>
        <taxon>Eukaryota</taxon>
        <taxon>Fungi</taxon>
        <taxon>Dikarya</taxon>
        <taxon>Basidiomycota</taxon>
        <taxon>Agaricomycotina</taxon>
        <taxon>Agaricomycetes</taxon>
        <taxon>Polyporales</taxon>
        <taxon>Irpicaceae</taxon>
        <taxon>Irpex</taxon>
    </lineage>
</organism>
<evidence type="ECO:0000313" key="2">
    <source>
        <dbReference type="Proteomes" id="UP001055072"/>
    </source>
</evidence>
<dbReference type="EMBL" id="MU274917">
    <property type="protein sequence ID" value="KAI0087567.1"/>
    <property type="molecule type" value="Genomic_DNA"/>
</dbReference>
<dbReference type="Proteomes" id="UP001055072">
    <property type="component" value="Unassembled WGS sequence"/>
</dbReference>
<sequence>MISTHHQYLRGRLPSDLVFEPLRIRSEILCRGRIYILDLRLRFGTKSRATPQPAREVLSGSTFESAYFPADYIMLLRTTLQTPVCRSTHPIHCRTLSSLALRNNFTTYAPPYFVPYSLCSLIRFITECTSLQLQITSLLSTSTTTPSPTVLHRLKGRLCPWAACPLHPTNGCANAQGQNVALTITSHAILNISGAVRVAAHWASVLSHDRRSTYVPWYANVSPILLLIHSNDSGTSGHLYCYLYGGMSFEYHPPCPYILFYSVPSSATLLPFRYSFSPQSARSSSIRELLHPFEFLGYAAHYVVFVGQRCIQ</sequence>
<gene>
    <name evidence="1" type="ORF">BDY19DRAFT_237402</name>
</gene>
<name>A0ACB8TZQ2_9APHY</name>